<dbReference type="SUPFAM" id="SSF103473">
    <property type="entry name" value="MFS general substrate transporter"/>
    <property type="match status" value="1"/>
</dbReference>
<feature type="transmembrane region" description="Helical" evidence="5">
    <location>
        <begin position="457"/>
        <end position="478"/>
    </location>
</feature>
<proteinExistence type="predicted"/>
<keyword evidence="4 5" id="KW-0472">Membrane</keyword>
<feature type="transmembrane region" description="Helical" evidence="5">
    <location>
        <begin position="301"/>
        <end position="321"/>
    </location>
</feature>
<feature type="transmembrane region" description="Helical" evidence="5">
    <location>
        <begin position="74"/>
        <end position="95"/>
    </location>
</feature>
<keyword evidence="8" id="KW-1185">Reference proteome</keyword>
<dbReference type="Proteomes" id="UP000252519">
    <property type="component" value="Unassembled WGS sequence"/>
</dbReference>
<feature type="transmembrane region" description="Helical" evidence="5">
    <location>
        <begin position="195"/>
        <end position="217"/>
    </location>
</feature>
<feature type="transmembrane region" description="Helical" evidence="5">
    <location>
        <begin position="107"/>
        <end position="126"/>
    </location>
</feature>
<keyword evidence="2 5" id="KW-0812">Transmembrane</keyword>
<evidence type="ECO:0000313" key="8">
    <source>
        <dbReference type="Proteomes" id="UP000252519"/>
    </source>
</evidence>
<feature type="transmembrane region" description="Helical" evidence="5">
    <location>
        <begin position="366"/>
        <end position="386"/>
    </location>
</feature>
<comment type="caution">
    <text evidence="7">The sequence shown here is derived from an EMBL/GenBank/DDBJ whole genome shotgun (WGS) entry which is preliminary data.</text>
</comment>
<evidence type="ECO:0000313" key="7">
    <source>
        <dbReference type="EMBL" id="RCN50804.1"/>
    </source>
</evidence>
<feature type="transmembrane region" description="Helical" evidence="5">
    <location>
        <begin position="341"/>
        <end position="359"/>
    </location>
</feature>
<dbReference type="InterPro" id="IPR005828">
    <property type="entry name" value="MFS_sugar_transport-like"/>
</dbReference>
<evidence type="ECO:0000259" key="6">
    <source>
        <dbReference type="PROSITE" id="PS50850"/>
    </source>
</evidence>
<keyword evidence="3 5" id="KW-1133">Transmembrane helix</keyword>
<name>A0A368H2H2_ANCCA</name>
<dbReference type="GO" id="GO:0015149">
    <property type="term" value="F:hexose transmembrane transporter activity"/>
    <property type="evidence" value="ECO:0007669"/>
    <property type="project" value="TreeGrafter"/>
</dbReference>
<dbReference type="PANTHER" id="PTHR23503:SF39">
    <property type="entry name" value="MAJOR FACILITATOR SUPERFAMILY (MFS) PROFILE DOMAIN-CONTAINING PROTEIN"/>
    <property type="match status" value="1"/>
</dbReference>
<organism evidence="7 8">
    <name type="scientific">Ancylostoma caninum</name>
    <name type="common">Dog hookworm</name>
    <dbReference type="NCBI Taxonomy" id="29170"/>
    <lineage>
        <taxon>Eukaryota</taxon>
        <taxon>Metazoa</taxon>
        <taxon>Ecdysozoa</taxon>
        <taxon>Nematoda</taxon>
        <taxon>Chromadorea</taxon>
        <taxon>Rhabditida</taxon>
        <taxon>Rhabditina</taxon>
        <taxon>Rhabditomorpha</taxon>
        <taxon>Strongyloidea</taxon>
        <taxon>Ancylostomatidae</taxon>
        <taxon>Ancylostomatinae</taxon>
        <taxon>Ancylostoma</taxon>
    </lineage>
</organism>
<dbReference type="Gene3D" id="1.20.1250.20">
    <property type="entry name" value="MFS general substrate transporter like domains"/>
    <property type="match status" value="1"/>
</dbReference>
<evidence type="ECO:0000256" key="4">
    <source>
        <dbReference type="ARBA" id="ARBA00023136"/>
    </source>
</evidence>
<feature type="transmembrane region" description="Helical" evidence="5">
    <location>
        <begin position="392"/>
        <end position="415"/>
    </location>
</feature>
<feature type="domain" description="Major facilitator superfamily (MFS) profile" evidence="6">
    <location>
        <begin position="26"/>
        <end position="484"/>
    </location>
</feature>
<dbReference type="InterPro" id="IPR020846">
    <property type="entry name" value="MFS_dom"/>
</dbReference>
<reference evidence="7 8" key="1">
    <citation type="submission" date="2014-10" db="EMBL/GenBank/DDBJ databases">
        <title>Draft genome of the hookworm Ancylostoma caninum.</title>
        <authorList>
            <person name="Mitreva M."/>
        </authorList>
    </citation>
    <scope>NUCLEOTIDE SEQUENCE [LARGE SCALE GENOMIC DNA]</scope>
    <source>
        <strain evidence="7 8">Baltimore</strain>
    </source>
</reference>
<sequence>MHCIRAQQLITLSFQEMPSLSIHILSLALCLSSGFQQGYIASVLNQPYIQMQRFINQSFIDRYGTPLKSSTLDMMWSFLNVCFPIAMIFGQFLAAVMCKYIGRKGTALVACAVYIPATLLSAGAKLCHSFELLYVGRILWSLANGVNSVNATVWIVECAPAKIRGRMAAMQEFFMAAGALVTQALGVPFSDDALWPWIFLPNIAFVVASLIMFLFLYESPQFLMQKGHAEKARKALASYHGVAVEDSSLDSELRICEEALKKKDGKEKAKSGSIQTEHDSITILFMPWKARDPVSQVVRHGAWLGVMIAYVFTGARCLRSYSTFVLHSMAGWSLNAALLESLIIGIVRLPTTLIPVFLVDRIGRRPMLIGSTGVCFASLLIMLAGIDIGPDWKIATLIGLSTLLLISACGIGSLSRFYSAELVPRNILLSSVSILTMFEALTKIGVEFAFYPLANVIHGQSLFLFLAPTGVFMVMMWMCPETSKRSVNEVLNDMAQRKNLDVVFPT</sequence>
<dbReference type="EMBL" id="JOJR01000019">
    <property type="protein sequence ID" value="RCN50804.1"/>
    <property type="molecule type" value="Genomic_DNA"/>
</dbReference>
<evidence type="ECO:0000256" key="2">
    <source>
        <dbReference type="ARBA" id="ARBA00022692"/>
    </source>
</evidence>
<comment type="subcellular location">
    <subcellularLocation>
        <location evidence="1">Membrane</location>
        <topology evidence="1">Multi-pass membrane protein</topology>
    </subcellularLocation>
</comment>
<feature type="transmembrane region" description="Helical" evidence="5">
    <location>
        <begin position="168"/>
        <end position="189"/>
    </location>
</feature>
<dbReference type="Pfam" id="PF00083">
    <property type="entry name" value="Sugar_tr"/>
    <property type="match status" value="1"/>
</dbReference>
<dbReference type="InterPro" id="IPR036259">
    <property type="entry name" value="MFS_trans_sf"/>
</dbReference>
<accession>A0A368H2H2</accession>
<dbReference type="OrthoDB" id="8120565at2759"/>
<dbReference type="GO" id="GO:0016020">
    <property type="term" value="C:membrane"/>
    <property type="evidence" value="ECO:0007669"/>
    <property type="project" value="UniProtKB-SubCell"/>
</dbReference>
<feature type="transmembrane region" description="Helical" evidence="5">
    <location>
        <begin position="138"/>
        <end position="156"/>
    </location>
</feature>
<evidence type="ECO:0000256" key="5">
    <source>
        <dbReference type="SAM" id="Phobius"/>
    </source>
</evidence>
<evidence type="ECO:0000256" key="3">
    <source>
        <dbReference type="ARBA" id="ARBA00022989"/>
    </source>
</evidence>
<feature type="transmembrane region" description="Helical" evidence="5">
    <location>
        <begin position="427"/>
        <end position="451"/>
    </location>
</feature>
<dbReference type="PROSITE" id="PS50850">
    <property type="entry name" value="MFS"/>
    <property type="match status" value="1"/>
</dbReference>
<dbReference type="STRING" id="29170.A0A368H2H2"/>
<feature type="transmembrane region" description="Helical" evidence="5">
    <location>
        <begin position="20"/>
        <end position="41"/>
    </location>
</feature>
<dbReference type="AlphaFoldDB" id="A0A368H2H2"/>
<gene>
    <name evidence="7" type="ORF">ANCCAN_03003</name>
</gene>
<dbReference type="PANTHER" id="PTHR23503">
    <property type="entry name" value="SOLUTE CARRIER FAMILY 2"/>
    <property type="match status" value="1"/>
</dbReference>
<protein>
    <submittedName>
        <fullName evidence="7">Transporter, major facilitator family protein</fullName>
    </submittedName>
</protein>
<dbReference type="InterPro" id="IPR045263">
    <property type="entry name" value="GLUT"/>
</dbReference>
<evidence type="ECO:0000256" key="1">
    <source>
        <dbReference type="ARBA" id="ARBA00004141"/>
    </source>
</evidence>